<dbReference type="AlphaFoldDB" id="A0A4Z2ETU9"/>
<keyword evidence="1" id="KW-1133">Transmembrane helix</keyword>
<evidence type="ECO:0000256" key="1">
    <source>
        <dbReference type="SAM" id="Phobius"/>
    </source>
</evidence>
<organism evidence="2 3">
    <name type="scientific">Liparis tanakae</name>
    <name type="common">Tanaka's snailfish</name>
    <dbReference type="NCBI Taxonomy" id="230148"/>
    <lineage>
        <taxon>Eukaryota</taxon>
        <taxon>Metazoa</taxon>
        <taxon>Chordata</taxon>
        <taxon>Craniata</taxon>
        <taxon>Vertebrata</taxon>
        <taxon>Euteleostomi</taxon>
        <taxon>Actinopterygii</taxon>
        <taxon>Neopterygii</taxon>
        <taxon>Teleostei</taxon>
        <taxon>Neoteleostei</taxon>
        <taxon>Acanthomorphata</taxon>
        <taxon>Eupercaria</taxon>
        <taxon>Perciformes</taxon>
        <taxon>Cottioidei</taxon>
        <taxon>Cottales</taxon>
        <taxon>Liparidae</taxon>
        <taxon>Liparis</taxon>
    </lineage>
</organism>
<evidence type="ECO:0000313" key="2">
    <source>
        <dbReference type="EMBL" id="TNN32337.1"/>
    </source>
</evidence>
<keyword evidence="1" id="KW-0812">Transmembrane</keyword>
<feature type="transmembrane region" description="Helical" evidence="1">
    <location>
        <begin position="39"/>
        <end position="62"/>
    </location>
</feature>
<proteinExistence type="predicted"/>
<protein>
    <recommendedName>
        <fullName evidence="4">Transmembrane protein</fullName>
    </recommendedName>
</protein>
<sequence>MRRRSGRPLKRVRRGGLPVSQVLTFPERTAPPSSPFFPPFFFFFFFFFLSSAMAAWSPFFFVGDHSSSRHAETQEAAVRRLVSATSADVSFQSSKGMSITTFTPLFTRPWRVENVSDIP</sequence>
<reference evidence="2 3" key="1">
    <citation type="submission" date="2019-03" db="EMBL/GenBank/DDBJ databases">
        <title>First draft genome of Liparis tanakae, snailfish: a comprehensive survey of snailfish specific genes.</title>
        <authorList>
            <person name="Kim W."/>
            <person name="Song I."/>
            <person name="Jeong J.-H."/>
            <person name="Kim D."/>
            <person name="Kim S."/>
            <person name="Ryu S."/>
            <person name="Song J.Y."/>
            <person name="Lee S.K."/>
        </authorList>
    </citation>
    <scope>NUCLEOTIDE SEQUENCE [LARGE SCALE GENOMIC DNA]</scope>
    <source>
        <tissue evidence="2">Muscle</tissue>
    </source>
</reference>
<dbReference type="Proteomes" id="UP000314294">
    <property type="component" value="Unassembled WGS sequence"/>
</dbReference>
<keyword evidence="1" id="KW-0472">Membrane</keyword>
<gene>
    <name evidence="2" type="ORF">EYF80_057503</name>
</gene>
<keyword evidence="3" id="KW-1185">Reference proteome</keyword>
<dbReference type="EMBL" id="SRLO01002764">
    <property type="protein sequence ID" value="TNN32337.1"/>
    <property type="molecule type" value="Genomic_DNA"/>
</dbReference>
<name>A0A4Z2ETU9_9TELE</name>
<evidence type="ECO:0000313" key="3">
    <source>
        <dbReference type="Proteomes" id="UP000314294"/>
    </source>
</evidence>
<comment type="caution">
    <text evidence="2">The sequence shown here is derived from an EMBL/GenBank/DDBJ whole genome shotgun (WGS) entry which is preliminary data.</text>
</comment>
<evidence type="ECO:0008006" key="4">
    <source>
        <dbReference type="Google" id="ProtNLM"/>
    </source>
</evidence>
<accession>A0A4Z2ETU9</accession>